<evidence type="ECO:0000256" key="1">
    <source>
        <dbReference type="SAM" id="MobiDB-lite"/>
    </source>
</evidence>
<feature type="region of interest" description="Disordered" evidence="1">
    <location>
        <begin position="117"/>
        <end position="147"/>
    </location>
</feature>
<sequence>MPTIIEPTVVKVKIYADDIKLYKMNSSDTKRGQRVARPDARGAACPAAPTRDTGPRGYRRCYVRSNSAGGVRRTSLPGKQKMRGEESTICQRTNSTTFSNKDFSGKRKHVHIVVYHDKYPNSSGRGRTKFAKVRGQPKEVPKTRSRP</sequence>
<feature type="compositionally biased region" description="Basic and acidic residues" evidence="1">
    <location>
        <begin position="136"/>
        <end position="147"/>
    </location>
</feature>
<dbReference type="AlphaFoldDB" id="A0A3P8BTY3"/>
<proteinExistence type="predicted"/>
<accession>A0A3P8BTY3</accession>
<name>A0A3P8BTY3_HELPZ</name>
<evidence type="ECO:0000313" key="2">
    <source>
        <dbReference type="EMBL" id="VDO79958.1"/>
    </source>
</evidence>
<dbReference type="EMBL" id="UZAH01026390">
    <property type="protein sequence ID" value="VDO79958.1"/>
    <property type="molecule type" value="Genomic_DNA"/>
</dbReference>
<feature type="region of interest" description="Disordered" evidence="1">
    <location>
        <begin position="30"/>
        <end position="88"/>
    </location>
</feature>
<protein>
    <submittedName>
        <fullName evidence="2">Uncharacterized protein</fullName>
    </submittedName>
</protein>
<feature type="compositionally biased region" description="Basic and acidic residues" evidence="1">
    <location>
        <begin position="30"/>
        <end position="40"/>
    </location>
</feature>
<organism evidence="2">
    <name type="scientific">Heligmosomoides polygyrus</name>
    <name type="common">Parasitic roundworm</name>
    <dbReference type="NCBI Taxonomy" id="6339"/>
    <lineage>
        <taxon>Eukaryota</taxon>
        <taxon>Metazoa</taxon>
        <taxon>Ecdysozoa</taxon>
        <taxon>Nematoda</taxon>
        <taxon>Chromadorea</taxon>
        <taxon>Rhabditida</taxon>
        <taxon>Rhabditina</taxon>
        <taxon>Rhabditomorpha</taxon>
        <taxon>Strongyloidea</taxon>
        <taxon>Heligmosomidae</taxon>
        <taxon>Heligmosomoides</taxon>
    </lineage>
</organism>
<gene>
    <name evidence="2" type="ORF">HPBE_LOCUS9277</name>
</gene>
<reference evidence="2" key="1">
    <citation type="submission" date="2018-11" db="EMBL/GenBank/DDBJ databases">
        <authorList>
            <consortium name="Pathogen Informatics"/>
        </authorList>
    </citation>
    <scope>NUCLEOTIDE SEQUENCE [LARGE SCALE GENOMIC DNA]</scope>
</reference>